<name>A0A3R9ZRB7_9HYPH</name>
<dbReference type="Proteomes" id="UP000278398">
    <property type="component" value="Unassembled WGS sequence"/>
</dbReference>
<dbReference type="PRINTS" id="PR00038">
    <property type="entry name" value="HTHLUXR"/>
</dbReference>
<dbReference type="GO" id="GO:0003677">
    <property type="term" value="F:DNA binding"/>
    <property type="evidence" value="ECO:0007669"/>
    <property type="project" value="UniProtKB-KW"/>
</dbReference>
<evidence type="ECO:0000256" key="2">
    <source>
        <dbReference type="ARBA" id="ARBA00023125"/>
    </source>
</evidence>
<dbReference type="SUPFAM" id="SSF46894">
    <property type="entry name" value="C-terminal effector domain of the bipartite response regulators"/>
    <property type="match status" value="1"/>
</dbReference>
<gene>
    <name evidence="5" type="ORF">EJC49_13560</name>
</gene>
<dbReference type="GO" id="GO:0006355">
    <property type="term" value="P:regulation of DNA-templated transcription"/>
    <property type="evidence" value="ECO:0007669"/>
    <property type="project" value="InterPro"/>
</dbReference>
<protein>
    <submittedName>
        <fullName evidence="5">Helix-turn-helix transcriptional regulator</fullName>
    </submittedName>
</protein>
<accession>A0A3R9ZRB7</accession>
<dbReference type="AlphaFoldDB" id="A0A3R9ZRB7"/>
<keyword evidence="2" id="KW-0238">DNA-binding</keyword>
<dbReference type="Pfam" id="PF00196">
    <property type="entry name" value="GerE"/>
    <property type="match status" value="1"/>
</dbReference>
<keyword evidence="3" id="KW-0804">Transcription</keyword>
<dbReference type="Gene3D" id="1.10.10.10">
    <property type="entry name" value="Winged helix-like DNA-binding domain superfamily/Winged helix DNA-binding domain"/>
    <property type="match status" value="1"/>
</dbReference>
<dbReference type="OrthoDB" id="8349179at2"/>
<evidence type="ECO:0000313" key="6">
    <source>
        <dbReference type="Proteomes" id="UP000278398"/>
    </source>
</evidence>
<feature type="domain" description="HTH luxR-type" evidence="4">
    <location>
        <begin position="143"/>
        <end position="208"/>
    </location>
</feature>
<proteinExistence type="predicted"/>
<dbReference type="PANTHER" id="PTHR44688">
    <property type="entry name" value="DNA-BINDING TRANSCRIPTIONAL ACTIVATOR DEVR_DOSR"/>
    <property type="match status" value="1"/>
</dbReference>
<dbReference type="SMART" id="SM00421">
    <property type="entry name" value="HTH_LUXR"/>
    <property type="match status" value="1"/>
</dbReference>
<comment type="caution">
    <text evidence="5">The sequence shown here is derived from an EMBL/GenBank/DDBJ whole genome shotgun (WGS) entry which is preliminary data.</text>
</comment>
<evidence type="ECO:0000313" key="5">
    <source>
        <dbReference type="EMBL" id="RST85881.1"/>
    </source>
</evidence>
<sequence length="211" mass="22641">MSVDVGASYYGVFLLSRTTPKPALALCFDRKFPRNSELSRTLCGDRGVTWLTAAGRSMTPLWWRGEAERDRCPAFPLLALGRETPPLTPDLPGLALPAFAEDGAQGFVVLAGAEIGADDALVCDLHVRAMALFGTVARMLLSQTGEVPTMSTRELQCLRLTAQGKTSDEIAAALGLSIHTANQYLTATTQKLNAVNRMHAVAKALRLGLID</sequence>
<dbReference type="InterPro" id="IPR016032">
    <property type="entry name" value="Sig_transdc_resp-reg_C-effctor"/>
</dbReference>
<dbReference type="InterPro" id="IPR036388">
    <property type="entry name" value="WH-like_DNA-bd_sf"/>
</dbReference>
<evidence type="ECO:0000259" key="4">
    <source>
        <dbReference type="PROSITE" id="PS50043"/>
    </source>
</evidence>
<dbReference type="CDD" id="cd06170">
    <property type="entry name" value="LuxR_C_like"/>
    <property type="match status" value="1"/>
</dbReference>
<keyword evidence="6" id="KW-1185">Reference proteome</keyword>
<dbReference type="InterPro" id="IPR000792">
    <property type="entry name" value="Tscrpt_reg_LuxR_C"/>
</dbReference>
<dbReference type="PANTHER" id="PTHR44688:SF16">
    <property type="entry name" value="DNA-BINDING TRANSCRIPTIONAL ACTIVATOR DEVR_DOSR"/>
    <property type="match status" value="1"/>
</dbReference>
<keyword evidence="1" id="KW-0805">Transcription regulation</keyword>
<organism evidence="5 6">
    <name type="scientific">Aquibium carbonis</name>
    <dbReference type="NCBI Taxonomy" id="2495581"/>
    <lineage>
        <taxon>Bacteria</taxon>
        <taxon>Pseudomonadati</taxon>
        <taxon>Pseudomonadota</taxon>
        <taxon>Alphaproteobacteria</taxon>
        <taxon>Hyphomicrobiales</taxon>
        <taxon>Phyllobacteriaceae</taxon>
        <taxon>Aquibium</taxon>
    </lineage>
</organism>
<evidence type="ECO:0000256" key="1">
    <source>
        <dbReference type="ARBA" id="ARBA00023015"/>
    </source>
</evidence>
<dbReference type="EMBL" id="RWKW01000047">
    <property type="protein sequence ID" value="RST85881.1"/>
    <property type="molecule type" value="Genomic_DNA"/>
</dbReference>
<evidence type="ECO:0000256" key="3">
    <source>
        <dbReference type="ARBA" id="ARBA00023163"/>
    </source>
</evidence>
<dbReference type="PROSITE" id="PS50043">
    <property type="entry name" value="HTH_LUXR_2"/>
    <property type="match status" value="1"/>
</dbReference>
<reference evidence="5 6" key="1">
    <citation type="submission" date="2018-12" db="EMBL/GenBank/DDBJ databases">
        <title>Mesorhizobium carbonis sp. nov., isolated from coal mine water.</title>
        <authorList>
            <person name="Xin W."/>
            <person name="Xu Z."/>
            <person name="Xiang F."/>
            <person name="Zhang J."/>
            <person name="Xi L."/>
            <person name="Liu J."/>
        </authorList>
    </citation>
    <scope>NUCLEOTIDE SEQUENCE [LARGE SCALE GENOMIC DNA]</scope>
    <source>
        <strain evidence="5 6">B2.3</strain>
    </source>
</reference>